<reference evidence="7 8" key="1">
    <citation type="journal article" date="2016" name="Mol. Biol. Evol.">
        <title>Comparative Genomics of Early-Diverging Mushroom-Forming Fungi Provides Insights into the Origins of Lignocellulose Decay Capabilities.</title>
        <authorList>
            <person name="Nagy L.G."/>
            <person name="Riley R."/>
            <person name="Tritt A."/>
            <person name="Adam C."/>
            <person name="Daum C."/>
            <person name="Floudas D."/>
            <person name="Sun H."/>
            <person name="Yadav J.S."/>
            <person name="Pangilinan J."/>
            <person name="Larsson K.H."/>
            <person name="Matsuura K."/>
            <person name="Barry K."/>
            <person name="Labutti K."/>
            <person name="Kuo R."/>
            <person name="Ohm R.A."/>
            <person name="Bhattacharya S.S."/>
            <person name="Shirouzu T."/>
            <person name="Yoshinaga Y."/>
            <person name="Martin F.M."/>
            <person name="Grigoriev I.V."/>
            <person name="Hibbett D.S."/>
        </authorList>
    </citation>
    <scope>NUCLEOTIDE SEQUENCE [LARGE SCALE GENOMIC DNA]</scope>
    <source>
        <strain evidence="7 8">HHB12733</strain>
    </source>
</reference>
<dbReference type="InterPro" id="IPR022790">
    <property type="entry name" value="GH26_dom"/>
</dbReference>
<keyword evidence="2 4" id="KW-0378">Hydrolase</keyword>
<dbReference type="GO" id="GO:0006080">
    <property type="term" value="P:substituted mannan metabolic process"/>
    <property type="evidence" value="ECO:0007669"/>
    <property type="project" value="InterPro"/>
</dbReference>
<feature type="signal peptide" evidence="5">
    <location>
        <begin position="1"/>
        <end position="16"/>
    </location>
</feature>
<proteinExistence type="inferred from homology"/>
<dbReference type="Proteomes" id="UP000076842">
    <property type="component" value="Unassembled WGS sequence"/>
</dbReference>
<protein>
    <submittedName>
        <fullName evidence="7">Glycoside hydrolase family 26 protein</fullName>
    </submittedName>
</protein>
<dbReference type="AlphaFoldDB" id="A0A165HTP3"/>
<dbReference type="OrthoDB" id="428177at2759"/>
<dbReference type="Pfam" id="PF02156">
    <property type="entry name" value="Glyco_hydro_26"/>
    <property type="match status" value="1"/>
</dbReference>
<evidence type="ECO:0000256" key="5">
    <source>
        <dbReference type="SAM" id="SignalP"/>
    </source>
</evidence>
<keyword evidence="8" id="KW-1185">Reference proteome</keyword>
<keyword evidence="3 4" id="KW-0326">Glycosidase</keyword>
<dbReference type="GO" id="GO:0016985">
    <property type="term" value="F:mannan endo-1,4-beta-mannosidase activity"/>
    <property type="evidence" value="ECO:0007669"/>
    <property type="project" value="InterPro"/>
</dbReference>
<feature type="chain" id="PRO_5007858860" evidence="5">
    <location>
        <begin position="17"/>
        <end position="342"/>
    </location>
</feature>
<sequence length="342" mass="38095">MSSTLLLLLCALYSFALPVSQNASADSITIQKRWEEGISDGAMIINWIGLGFLPDFDSTSVSEMNSALPLPMAVVGDYIPISSDDTSLGGFWYHYDDIVGQNVKPVYMATIELANGLYDFESWQADVISKAMANLNDAGVPVWVRFAYEMNGCPAWNAWGCDAGGFKQAWNIMASSLRYWAPNSKMLWSPNIDTDNNNWGNYDQYYPGDDTVDLVGLSFYSFGINQQDNTPPTQNFFIQTAGPFYQTYSEAKGKSFVLSETSAAYHYYTGTEVAAVGGYSELSIKQGWMKQILGWNAHNTFPNMVAAVWFNYEKNERAQTIDYRAIGGNSAVQSMVYALKNW</sequence>
<evidence type="ECO:0000256" key="3">
    <source>
        <dbReference type="ARBA" id="ARBA00023295"/>
    </source>
</evidence>
<feature type="domain" description="GH26" evidence="6">
    <location>
        <begin position="21"/>
        <end position="336"/>
    </location>
</feature>
<gene>
    <name evidence="7" type="ORF">CALCODRAFT_481237</name>
</gene>
<dbReference type="EMBL" id="KV423937">
    <property type="protein sequence ID" value="KZT59732.1"/>
    <property type="molecule type" value="Genomic_DNA"/>
</dbReference>
<dbReference type="PANTHER" id="PTHR40079:SF6">
    <property type="entry name" value="GH26 DOMAIN-CONTAINING PROTEIN"/>
    <property type="match status" value="1"/>
</dbReference>
<comment type="similarity">
    <text evidence="1 4">Belongs to the glycosyl hydrolase 26 family.</text>
</comment>
<evidence type="ECO:0000259" key="6">
    <source>
        <dbReference type="PROSITE" id="PS51764"/>
    </source>
</evidence>
<accession>A0A165HTP3</accession>
<dbReference type="InterPro" id="IPR000805">
    <property type="entry name" value="Glyco_hydro_26"/>
</dbReference>
<evidence type="ECO:0000256" key="4">
    <source>
        <dbReference type="PROSITE-ProRule" id="PRU01100"/>
    </source>
</evidence>
<evidence type="ECO:0000313" key="7">
    <source>
        <dbReference type="EMBL" id="KZT59732.1"/>
    </source>
</evidence>
<dbReference type="InterPro" id="IPR017853">
    <property type="entry name" value="GH"/>
</dbReference>
<name>A0A165HTP3_9BASI</name>
<evidence type="ECO:0000256" key="1">
    <source>
        <dbReference type="ARBA" id="ARBA00007754"/>
    </source>
</evidence>
<evidence type="ECO:0000256" key="2">
    <source>
        <dbReference type="ARBA" id="ARBA00022801"/>
    </source>
</evidence>
<organism evidence="7 8">
    <name type="scientific">Calocera cornea HHB12733</name>
    <dbReference type="NCBI Taxonomy" id="1353952"/>
    <lineage>
        <taxon>Eukaryota</taxon>
        <taxon>Fungi</taxon>
        <taxon>Dikarya</taxon>
        <taxon>Basidiomycota</taxon>
        <taxon>Agaricomycotina</taxon>
        <taxon>Dacrymycetes</taxon>
        <taxon>Dacrymycetales</taxon>
        <taxon>Dacrymycetaceae</taxon>
        <taxon>Calocera</taxon>
    </lineage>
</organism>
<dbReference type="InParanoid" id="A0A165HTP3"/>
<feature type="active site" description="Proton donor" evidence="4">
    <location>
        <position position="149"/>
    </location>
</feature>
<evidence type="ECO:0000313" key="8">
    <source>
        <dbReference type="Proteomes" id="UP000076842"/>
    </source>
</evidence>
<dbReference type="PANTHER" id="PTHR40079">
    <property type="entry name" value="MANNAN ENDO-1,4-BETA-MANNOSIDASE E-RELATED"/>
    <property type="match status" value="1"/>
</dbReference>
<dbReference type="PROSITE" id="PS51764">
    <property type="entry name" value="GH26"/>
    <property type="match status" value="1"/>
</dbReference>
<keyword evidence="5" id="KW-0732">Signal</keyword>
<dbReference type="SUPFAM" id="SSF51445">
    <property type="entry name" value="(Trans)glycosidases"/>
    <property type="match status" value="1"/>
</dbReference>
<feature type="active site" description="Nucleophile" evidence="4">
    <location>
        <position position="260"/>
    </location>
</feature>
<dbReference type="Gene3D" id="3.20.20.80">
    <property type="entry name" value="Glycosidases"/>
    <property type="match status" value="1"/>
</dbReference>